<feature type="binding site" evidence="16">
    <location>
        <begin position="274"/>
        <end position="277"/>
    </location>
    <ligand>
        <name>substrate</name>
    </ligand>
</feature>
<sequence>MKTQEEKSTQPMSDLHNIDPELIQRMAYDALVWTSIHGLVVGDKSVPRSGKVPGVGLVHAPIALLPMSFPENHWKQACEVSPIFNELIDRVSLDDEFLQESLSRTKMVDAFTSRLMDIHSQMLENGKREEIRLGLHRSDYMLDEQTKLLLQIEINTISASFPGLGSLVSELHRSLLNQYKEQLGLDSRRIPRNAAVNGFAEALAKAWEEYSNPRAVVMFVVQTEERNICFPQLCNTYDVTTIRKTLAEIDEQGVLQPDGTLLVGDQAISVIYFRAGYAPTDYPSESEWRARLLMEQSSAIKCPSISYHLAGTKKIQQELAKPNVLERFLENKDDIAKIRKCFAGLWSLDDSDIVKDAIERPEFYVMKPQREGGGNNIYGDDVRKSLLRLQEEGAEENAAYILMQRIFPTIAPTYLMRDGICHKDHAMSELGIYGAYLRNKENVIMNEQCGYLMRTKVSSSNEGGVAAGFAVLDSVYLN</sequence>
<dbReference type="Proteomes" id="UP000428333">
    <property type="component" value="Linkage Group LG05"/>
</dbReference>
<keyword evidence="10 15" id="KW-0460">Magnesium</keyword>
<feature type="binding site" evidence="14">
    <location>
        <position position="429"/>
    </location>
    <ligand>
        <name>ATP</name>
        <dbReference type="ChEBI" id="CHEBI:30616"/>
    </ligand>
</feature>
<feature type="binding site" evidence="14">
    <location>
        <begin position="367"/>
        <end position="376"/>
    </location>
    <ligand>
        <name>ATP</name>
        <dbReference type="ChEBI" id="CHEBI:30616"/>
    </ligand>
</feature>
<dbReference type="PANTHER" id="PTHR11130">
    <property type="entry name" value="GLUTATHIONE SYNTHETASE"/>
    <property type="match status" value="1"/>
</dbReference>
<feature type="domain" description="Glutathione synthase substrate-binding" evidence="17">
    <location>
        <begin position="215"/>
        <end position="310"/>
    </location>
</feature>
<dbReference type="FunFam" id="3.30.1490.50:FF:000001">
    <property type="entry name" value="Glutathione synthetase"/>
    <property type="match status" value="1"/>
</dbReference>
<protein>
    <recommendedName>
        <fullName evidence="4">glutathione synthase</fullName>
        <ecNumber evidence="4">6.3.2.3</ecNumber>
    </recommendedName>
    <alternativeName>
        <fullName evidence="11">Glutathione synthase</fullName>
    </alternativeName>
</protein>
<evidence type="ECO:0000256" key="9">
    <source>
        <dbReference type="ARBA" id="ARBA00022840"/>
    </source>
</evidence>
<dbReference type="InterPro" id="IPR016185">
    <property type="entry name" value="PreATP-grasp_dom_sf"/>
</dbReference>
<evidence type="ECO:0000256" key="6">
    <source>
        <dbReference type="ARBA" id="ARBA00022684"/>
    </source>
</evidence>
<dbReference type="InterPro" id="IPR005615">
    <property type="entry name" value="Glutathione_synthase"/>
</dbReference>
<dbReference type="GO" id="GO:0005524">
    <property type="term" value="F:ATP binding"/>
    <property type="evidence" value="ECO:0007669"/>
    <property type="project" value="UniProtKB-KW"/>
</dbReference>
<evidence type="ECO:0000256" key="11">
    <source>
        <dbReference type="ARBA" id="ARBA00030403"/>
    </source>
</evidence>
<feature type="binding site" evidence="16">
    <location>
        <begin position="157"/>
        <end position="160"/>
    </location>
    <ligand>
        <name>substrate</name>
    </ligand>
</feature>
<dbReference type="PIRSF" id="PIRSF001558">
    <property type="entry name" value="GSHase"/>
    <property type="match status" value="1"/>
</dbReference>
<evidence type="ECO:0000256" key="8">
    <source>
        <dbReference type="ARBA" id="ARBA00022741"/>
    </source>
</evidence>
<feature type="non-terminal residue" evidence="18">
    <location>
        <position position="1"/>
    </location>
</feature>
<comment type="subunit">
    <text evidence="3">Homodimer.</text>
</comment>
<dbReference type="OrthoDB" id="2020073at2759"/>
<evidence type="ECO:0000313" key="18">
    <source>
        <dbReference type="EMBL" id="KAE9459057.1"/>
    </source>
</evidence>
<dbReference type="Gene3D" id="1.10.1080.10">
    <property type="entry name" value="Glutathione Synthetase, Chain A, domain 3"/>
    <property type="match status" value="1"/>
</dbReference>
<feature type="binding site" evidence="14">
    <location>
        <position position="378"/>
    </location>
    <ligand>
        <name>ATP</name>
        <dbReference type="ChEBI" id="CHEBI:30616"/>
    </ligand>
</feature>
<feature type="binding site" evidence="14">
    <location>
        <position position="462"/>
    </location>
    <ligand>
        <name>ATP</name>
        <dbReference type="ChEBI" id="CHEBI:30616"/>
    </ligand>
</feature>
<comment type="cofactor">
    <cofactor evidence="15">
        <name>Mg(2+)</name>
        <dbReference type="ChEBI" id="CHEBI:18420"/>
    </cofactor>
    <text evidence="15">Binds 1 Mg(2+) ion per subunit.</text>
</comment>
<dbReference type="Gene3D" id="3.30.1490.80">
    <property type="match status" value="1"/>
</dbReference>
<comment type="catalytic activity">
    <reaction evidence="12">
        <text>gamma-L-glutamyl-(2S)-2-aminobutanoate + glycine + ATP = ophthalmate + ADP + phosphate + H(+)</text>
        <dbReference type="Rhea" id="RHEA:72075"/>
        <dbReference type="ChEBI" id="CHEBI:15378"/>
        <dbReference type="ChEBI" id="CHEBI:30616"/>
        <dbReference type="ChEBI" id="CHEBI:43474"/>
        <dbReference type="ChEBI" id="CHEBI:57305"/>
        <dbReference type="ChEBI" id="CHEBI:189406"/>
        <dbReference type="ChEBI" id="CHEBI:189750"/>
        <dbReference type="ChEBI" id="CHEBI:456216"/>
    </reaction>
    <physiologicalReaction direction="left-to-right" evidence="12">
        <dbReference type="Rhea" id="RHEA:72076"/>
    </physiologicalReaction>
</comment>
<keyword evidence="9 14" id="KW-0067">ATP-binding</keyword>
<evidence type="ECO:0000256" key="16">
    <source>
        <dbReference type="PIRSR" id="PIRSR001558-3"/>
    </source>
</evidence>
<dbReference type="InterPro" id="IPR004887">
    <property type="entry name" value="GSH_synth_subst-bd"/>
</dbReference>
<organism evidence="18 19">
    <name type="scientific">Rhododendron williamsianum</name>
    <dbReference type="NCBI Taxonomy" id="262921"/>
    <lineage>
        <taxon>Eukaryota</taxon>
        <taxon>Viridiplantae</taxon>
        <taxon>Streptophyta</taxon>
        <taxon>Embryophyta</taxon>
        <taxon>Tracheophyta</taxon>
        <taxon>Spermatophyta</taxon>
        <taxon>Magnoliopsida</taxon>
        <taxon>eudicotyledons</taxon>
        <taxon>Gunneridae</taxon>
        <taxon>Pentapetalae</taxon>
        <taxon>asterids</taxon>
        <taxon>Ericales</taxon>
        <taxon>Ericaceae</taxon>
        <taxon>Ericoideae</taxon>
        <taxon>Rhodoreae</taxon>
        <taxon>Rhododendron</taxon>
    </lineage>
</organism>
<evidence type="ECO:0000256" key="2">
    <source>
        <dbReference type="ARBA" id="ARBA00010385"/>
    </source>
</evidence>
<feature type="binding site" evidence="14">
    <location>
        <position position="137"/>
    </location>
    <ligand>
        <name>substrate</name>
    </ligand>
</feature>
<keyword evidence="6" id="KW-0317">Glutathione biosynthesis</keyword>
<comment type="caution">
    <text evidence="18">The sequence shown here is derived from an EMBL/GenBank/DDBJ whole genome shotgun (WGS) entry which is preliminary data.</text>
</comment>
<evidence type="ECO:0000256" key="14">
    <source>
        <dbReference type="PIRSR" id="PIRSR001558-1"/>
    </source>
</evidence>
<evidence type="ECO:0000256" key="10">
    <source>
        <dbReference type="ARBA" id="ARBA00022842"/>
    </source>
</evidence>
<dbReference type="InterPro" id="IPR037013">
    <property type="entry name" value="GSH-S_sub-bd_sf"/>
</dbReference>
<dbReference type="PANTHER" id="PTHR11130:SF0">
    <property type="entry name" value="GLUTATHIONE SYNTHETASE"/>
    <property type="match status" value="1"/>
</dbReference>
<dbReference type="InterPro" id="IPR014049">
    <property type="entry name" value="Glutathione_synthase_N_euk"/>
</dbReference>
<evidence type="ECO:0000259" key="17">
    <source>
        <dbReference type="Pfam" id="PF03199"/>
    </source>
</evidence>
<proteinExistence type="inferred from homology"/>
<feature type="binding site" evidence="15">
    <location>
        <position position="153"/>
    </location>
    <ligand>
        <name>Mg(2+)</name>
        <dbReference type="ChEBI" id="CHEBI:18420"/>
    </ligand>
</feature>
<dbReference type="GO" id="GO:0005829">
    <property type="term" value="C:cytosol"/>
    <property type="evidence" value="ECO:0007669"/>
    <property type="project" value="TreeGrafter"/>
</dbReference>
<dbReference type="InterPro" id="IPR014042">
    <property type="entry name" value="Glutathione_synthase_a-hlx"/>
</dbReference>
<evidence type="ECO:0000256" key="3">
    <source>
        <dbReference type="ARBA" id="ARBA00011738"/>
    </source>
</evidence>
<comment type="pathway">
    <text evidence="1">Sulfur metabolism; glutathione biosynthesis; glutathione from L-cysteine and L-glutamate: step 2/2.</text>
</comment>
<dbReference type="FunFam" id="3.30.1490.80:FF:000010">
    <property type="entry name" value="Glutathione synthetase"/>
    <property type="match status" value="1"/>
</dbReference>
<dbReference type="SUPFAM" id="SSF56059">
    <property type="entry name" value="Glutathione synthetase ATP-binding domain-like"/>
    <property type="match status" value="1"/>
</dbReference>
<evidence type="ECO:0000256" key="12">
    <source>
        <dbReference type="ARBA" id="ARBA00052123"/>
    </source>
</evidence>
<gene>
    <name evidence="18" type="ORF">C3L33_09033</name>
</gene>
<keyword evidence="19" id="KW-1185">Reference proteome</keyword>
<dbReference type="AlphaFoldDB" id="A0A6A4LX88"/>
<dbReference type="Gene3D" id="3.30.470.20">
    <property type="entry name" value="ATP-grasp fold, B domain"/>
    <property type="match status" value="1"/>
</dbReference>
<evidence type="ECO:0000256" key="5">
    <source>
        <dbReference type="ARBA" id="ARBA00022598"/>
    </source>
</evidence>
<reference evidence="18 19" key="1">
    <citation type="journal article" date="2019" name="Genome Biol. Evol.">
        <title>The Rhododendron genome and chromosomal organization provide insight into shared whole-genome duplications across the heath family (Ericaceae).</title>
        <authorList>
            <person name="Soza V.L."/>
            <person name="Lindsley D."/>
            <person name="Waalkes A."/>
            <person name="Ramage E."/>
            <person name="Patwardhan R.P."/>
            <person name="Burton J.N."/>
            <person name="Adey A."/>
            <person name="Kumar A."/>
            <person name="Qiu R."/>
            <person name="Shendure J."/>
            <person name="Hall B."/>
        </authorList>
    </citation>
    <scope>NUCLEOTIDE SEQUENCE [LARGE SCALE GENOMIC DNA]</scope>
    <source>
        <strain evidence="18">RSF 1966-606</strain>
    </source>
</reference>
<feature type="binding site" evidence="14">
    <location>
        <position position="313"/>
    </location>
    <ligand>
        <name>ATP</name>
        <dbReference type="ChEBI" id="CHEBI:30616"/>
    </ligand>
</feature>
<evidence type="ECO:0000256" key="1">
    <source>
        <dbReference type="ARBA" id="ARBA00004965"/>
    </source>
</evidence>
<dbReference type="Pfam" id="PF03199">
    <property type="entry name" value="GSH_synthase"/>
    <property type="match status" value="1"/>
</dbReference>
<feature type="binding site" evidence="14">
    <location>
        <begin position="403"/>
        <end position="406"/>
    </location>
    <ligand>
        <name>ATP</name>
        <dbReference type="ChEBI" id="CHEBI:30616"/>
    </ligand>
</feature>
<comment type="similarity">
    <text evidence="2">Belongs to the eukaryotic GSH synthase family.</text>
</comment>
<dbReference type="FunFam" id="3.30.470.20:FF:000092">
    <property type="entry name" value="Glutathione synthetase"/>
    <property type="match status" value="1"/>
</dbReference>
<evidence type="ECO:0000313" key="19">
    <source>
        <dbReference type="Proteomes" id="UP000428333"/>
    </source>
</evidence>
<keyword evidence="8 14" id="KW-0547">Nucleotide-binding</keyword>
<dbReference type="Pfam" id="PF03917">
    <property type="entry name" value="GSH_synth_ATP"/>
    <property type="match status" value="1"/>
</dbReference>
<name>A0A6A4LX88_9ERIC</name>
<evidence type="ECO:0000256" key="4">
    <source>
        <dbReference type="ARBA" id="ARBA00012214"/>
    </source>
</evidence>
<dbReference type="Gene3D" id="3.40.50.1760">
    <property type="entry name" value="Glutathione synthase, substrate-binding domain superfamily, eukaryotic"/>
    <property type="match status" value="1"/>
</dbReference>
<dbReference type="FunFam" id="3.40.50.1760:FF:000001">
    <property type="entry name" value="Glutathione synthetase"/>
    <property type="match status" value="1"/>
</dbReference>
<feature type="binding site" evidence="14">
    <location>
        <position position="456"/>
    </location>
    <ligand>
        <name>ATP</name>
        <dbReference type="ChEBI" id="CHEBI:30616"/>
    </ligand>
</feature>
<feature type="binding site" evidence="15">
    <location>
        <position position="371"/>
    </location>
    <ligand>
        <name>Mg(2+)</name>
        <dbReference type="ChEBI" id="CHEBI:18420"/>
    </ligand>
</feature>
<dbReference type="GO" id="GO:0043295">
    <property type="term" value="F:glutathione binding"/>
    <property type="evidence" value="ECO:0007669"/>
    <property type="project" value="TreeGrafter"/>
</dbReference>
<comment type="function">
    <text evidence="13">Catalyzes the production of glutathione from gamma-glutamylcysteine and glycine in an ATP-dependent manner. Glutathione (gamma-glutamylcysteinylglycine, GSH) is the most abundant intracellular thiol in living aerobic cells and is required for numerous processes including the protection of cells against oxidative damage, amino acid transport, the detoxification of foreign compounds, the maintenance of protein sulfhydryl groups in a reduced state and acts as a cofactor for a number of enzymes. Participates in ophthalmate biosynthesis in hepatocytes.</text>
</comment>
<keyword evidence="5" id="KW-0436">Ligase</keyword>
<dbReference type="NCBIfam" id="TIGR01986">
    <property type="entry name" value="glut_syn_euk"/>
    <property type="match status" value="1"/>
</dbReference>
<evidence type="ECO:0000256" key="15">
    <source>
        <dbReference type="PIRSR" id="PIRSR001558-2"/>
    </source>
</evidence>
<feature type="binding site" evidence="14">
    <location>
        <position position="153"/>
    </location>
    <ligand>
        <name>ATP</name>
        <dbReference type="ChEBI" id="CHEBI:30616"/>
    </ligand>
</feature>
<feature type="binding site" evidence="16">
    <location>
        <begin position="225"/>
        <end position="227"/>
    </location>
    <ligand>
        <name>substrate</name>
    </ligand>
</feature>
<accession>A0A6A4LX88</accession>
<dbReference type="UniPathway" id="UPA00142">
    <property type="reaction ID" value="UER00210"/>
</dbReference>
<dbReference type="EMBL" id="QEFC01001213">
    <property type="protein sequence ID" value="KAE9459057.1"/>
    <property type="molecule type" value="Genomic_DNA"/>
</dbReference>
<keyword evidence="7 15" id="KW-0479">Metal-binding</keyword>
<dbReference type="Gene3D" id="3.30.1490.50">
    <property type="match status" value="1"/>
</dbReference>
<dbReference type="InterPro" id="IPR014709">
    <property type="entry name" value="Glutathione_synthase_C_euk"/>
</dbReference>
<feature type="binding site" evidence="16">
    <location>
        <begin position="465"/>
        <end position="466"/>
    </location>
    <ligand>
        <name>substrate</name>
    </ligand>
</feature>
<evidence type="ECO:0000256" key="13">
    <source>
        <dbReference type="ARBA" id="ARBA00059746"/>
    </source>
</evidence>
<feature type="binding site" evidence="15">
    <location>
        <position position="155"/>
    </location>
    <ligand>
        <name>Mg(2+)</name>
        <dbReference type="ChEBI" id="CHEBI:18420"/>
    </ligand>
</feature>
<evidence type="ECO:0000256" key="7">
    <source>
        <dbReference type="ARBA" id="ARBA00022723"/>
    </source>
</evidence>
<dbReference type="SUPFAM" id="SSF52440">
    <property type="entry name" value="PreATP-grasp domain"/>
    <property type="match status" value="1"/>
</dbReference>
<dbReference type="GO" id="GO:0004363">
    <property type="term" value="F:glutathione synthase activity"/>
    <property type="evidence" value="ECO:0007669"/>
    <property type="project" value="UniProtKB-EC"/>
</dbReference>
<dbReference type="GO" id="GO:0046872">
    <property type="term" value="F:metal ion binding"/>
    <property type="evidence" value="ECO:0007669"/>
    <property type="project" value="UniProtKB-KW"/>
</dbReference>
<feature type="binding site" evidence="14">
    <location>
        <position position="454"/>
    </location>
    <ligand>
        <name>substrate</name>
    </ligand>
</feature>
<dbReference type="CDD" id="cd00228">
    <property type="entry name" value="eu-GS"/>
    <property type="match status" value="1"/>
</dbReference>
<dbReference type="EC" id="6.3.2.3" evidence="4"/>